<keyword evidence="6" id="KW-1133">Transmembrane helix</keyword>
<gene>
    <name evidence="9" type="ORF">ACFQPS_03960</name>
</gene>
<keyword evidence="9" id="KW-0547">Nucleotide-binding</keyword>
<evidence type="ECO:0000259" key="7">
    <source>
        <dbReference type="PROSITE" id="PS50109"/>
    </source>
</evidence>
<dbReference type="InterPro" id="IPR011006">
    <property type="entry name" value="CheY-like_superfamily"/>
</dbReference>
<feature type="region of interest" description="Disordered" evidence="5">
    <location>
        <begin position="614"/>
        <end position="634"/>
    </location>
</feature>
<evidence type="ECO:0000256" key="3">
    <source>
        <dbReference type="ARBA" id="ARBA00022553"/>
    </source>
</evidence>
<keyword evidence="10" id="KW-1185">Reference proteome</keyword>
<keyword evidence="6" id="KW-0472">Membrane</keyword>
<evidence type="ECO:0000256" key="6">
    <source>
        <dbReference type="SAM" id="Phobius"/>
    </source>
</evidence>
<sequence length="634" mass="67995">MSPAPIVTASVRLDQLRLYAETHRSDAYLESVIVGLVAVAMATWVPWERPALWTALYVPMLVVTQLRLRSFLSSRCRTEAITTSFREIAALRAVLTLLWASIPFWCWIPGDLLNNGIIMLLLAGSMGATSAMSTADGRLYLIDTLPVAASFVAAPLLDPNGFGLTLSALCIAFVTYLFFPAIATYRNMTKLIRLRHEKDALITELAAARDTAQAASAAKTEFLANMSHELRTPLNGMLGVVQLLRTRTLPQRDLHLVDVLHDAGHGLLAIVNDLLDLSNIEGGRFRIQRRPFCPRVLAETVADMLLPSGTAKGVSITCDVASGLPRRLVGDEARLRQVLLNLMGNALKFTDRGRVALTVGFEAVPGAGQGTLLLRVEDSGIGIAPERLAQIEGGTVRPDPRRGGAGLGLAITRGVLSAMEGHLEIESTPGRGTCIRVQVPVTVAHETAPAPPPPAPGPALALRALIVEDVEVNRLILEQMLDRLGHRSLYADSGEAALEIIRHEPVDVILMDIRLQGIDGAETTRRLRSLPDERLATLPVVAVTANVFPEDEAAYRQAGMTAVIPKPIQFDRLRDLMDGLAAMLTAMRVRHGDAPAEGTAGAMTGAAAADPRMAEAAALPDLTRSAAGSPAPRS</sequence>
<keyword evidence="3 4" id="KW-0597">Phosphoprotein</keyword>
<evidence type="ECO:0000256" key="4">
    <source>
        <dbReference type="PROSITE-ProRule" id="PRU00169"/>
    </source>
</evidence>
<dbReference type="SUPFAM" id="SSF47384">
    <property type="entry name" value="Homodimeric domain of signal transducing histidine kinase"/>
    <property type="match status" value="1"/>
</dbReference>
<dbReference type="Pfam" id="PF02518">
    <property type="entry name" value="HATPase_c"/>
    <property type="match status" value="1"/>
</dbReference>
<accession>A0ABW2KSE8</accession>
<dbReference type="InterPro" id="IPR003594">
    <property type="entry name" value="HATPase_dom"/>
</dbReference>
<dbReference type="Gene3D" id="3.30.565.10">
    <property type="entry name" value="Histidine kinase-like ATPase, C-terminal domain"/>
    <property type="match status" value="1"/>
</dbReference>
<dbReference type="SUPFAM" id="SSF52172">
    <property type="entry name" value="CheY-like"/>
    <property type="match status" value="1"/>
</dbReference>
<dbReference type="SMART" id="SM00387">
    <property type="entry name" value="HATPase_c"/>
    <property type="match status" value="1"/>
</dbReference>
<proteinExistence type="predicted"/>
<dbReference type="PRINTS" id="PR00344">
    <property type="entry name" value="BCTRLSENSOR"/>
</dbReference>
<dbReference type="CDD" id="cd17546">
    <property type="entry name" value="REC_hyHK_CKI1_RcsC-like"/>
    <property type="match status" value="1"/>
</dbReference>
<keyword evidence="9" id="KW-0067">ATP-binding</keyword>
<dbReference type="InterPro" id="IPR036890">
    <property type="entry name" value="HATPase_C_sf"/>
</dbReference>
<feature type="modified residue" description="4-aspartylphosphate" evidence="4">
    <location>
        <position position="512"/>
    </location>
</feature>
<keyword evidence="6" id="KW-0812">Transmembrane</keyword>
<dbReference type="GO" id="GO:0005524">
    <property type="term" value="F:ATP binding"/>
    <property type="evidence" value="ECO:0007669"/>
    <property type="project" value="UniProtKB-KW"/>
</dbReference>
<organism evidence="9 10">
    <name type="scientific">Rhodocista pekingensis</name>
    <dbReference type="NCBI Taxonomy" id="201185"/>
    <lineage>
        <taxon>Bacteria</taxon>
        <taxon>Pseudomonadati</taxon>
        <taxon>Pseudomonadota</taxon>
        <taxon>Alphaproteobacteria</taxon>
        <taxon>Rhodospirillales</taxon>
        <taxon>Azospirillaceae</taxon>
        <taxon>Rhodocista</taxon>
    </lineage>
</organism>
<dbReference type="InterPro" id="IPR003661">
    <property type="entry name" value="HisK_dim/P_dom"/>
</dbReference>
<dbReference type="SMART" id="SM00448">
    <property type="entry name" value="REC"/>
    <property type="match status" value="1"/>
</dbReference>
<dbReference type="SMART" id="SM00388">
    <property type="entry name" value="HisKA"/>
    <property type="match status" value="1"/>
</dbReference>
<evidence type="ECO:0000256" key="1">
    <source>
        <dbReference type="ARBA" id="ARBA00000085"/>
    </source>
</evidence>
<dbReference type="PROSITE" id="PS50109">
    <property type="entry name" value="HIS_KIN"/>
    <property type="match status" value="1"/>
</dbReference>
<dbReference type="InterPro" id="IPR004358">
    <property type="entry name" value="Sig_transdc_His_kin-like_C"/>
</dbReference>
<dbReference type="EMBL" id="JBHTCM010000004">
    <property type="protein sequence ID" value="MFC7332305.1"/>
    <property type="molecule type" value="Genomic_DNA"/>
</dbReference>
<dbReference type="Gene3D" id="3.40.50.2300">
    <property type="match status" value="1"/>
</dbReference>
<evidence type="ECO:0000313" key="10">
    <source>
        <dbReference type="Proteomes" id="UP001596456"/>
    </source>
</evidence>
<evidence type="ECO:0000313" key="9">
    <source>
        <dbReference type="EMBL" id="MFC7332305.1"/>
    </source>
</evidence>
<comment type="caution">
    <text evidence="9">The sequence shown here is derived from an EMBL/GenBank/DDBJ whole genome shotgun (WGS) entry which is preliminary data.</text>
</comment>
<dbReference type="RefSeq" id="WP_377356606.1">
    <property type="nucleotide sequence ID" value="NZ_JBHTCM010000004.1"/>
</dbReference>
<feature type="transmembrane region" description="Helical" evidence="6">
    <location>
        <begin position="163"/>
        <end position="185"/>
    </location>
</feature>
<name>A0ABW2KSE8_9PROT</name>
<dbReference type="PANTHER" id="PTHR45339">
    <property type="entry name" value="HYBRID SIGNAL TRANSDUCTION HISTIDINE KINASE J"/>
    <property type="match status" value="1"/>
</dbReference>
<dbReference type="InterPro" id="IPR005467">
    <property type="entry name" value="His_kinase_dom"/>
</dbReference>
<reference evidence="10" key="1">
    <citation type="journal article" date="2019" name="Int. J. Syst. Evol. Microbiol.">
        <title>The Global Catalogue of Microorganisms (GCM) 10K type strain sequencing project: providing services to taxonomists for standard genome sequencing and annotation.</title>
        <authorList>
            <consortium name="The Broad Institute Genomics Platform"/>
            <consortium name="The Broad Institute Genome Sequencing Center for Infectious Disease"/>
            <person name="Wu L."/>
            <person name="Ma J."/>
        </authorList>
    </citation>
    <scope>NUCLEOTIDE SEQUENCE [LARGE SCALE GENOMIC DNA]</scope>
    <source>
        <strain evidence="10">CGMCC 1.16275</strain>
    </source>
</reference>
<comment type="catalytic activity">
    <reaction evidence="1">
        <text>ATP + protein L-histidine = ADP + protein N-phospho-L-histidine.</text>
        <dbReference type="EC" id="2.7.13.3"/>
    </reaction>
</comment>
<dbReference type="Gene3D" id="1.10.287.130">
    <property type="match status" value="1"/>
</dbReference>
<feature type="transmembrane region" description="Helical" evidence="6">
    <location>
        <begin position="89"/>
        <end position="110"/>
    </location>
</feature>
<dbReference type="InterPro" id="IPR036097">
    <property type="entry name" value="HisK_dim/P_sf"/>
</dbReference>
<protein>
    <recommendedName>
        <fullName evidence="2">histidine kinase</fullName>
        <ecNumber evidence="2">2.7.13.3</ecNumber>
    </recommendedName>
</protein>
<feature type="transmembrane region" description="Helical" evidence="6">
    <location>
        <begin position="27"/>
        <end position="45"/>
    </location>
</feature>
<dbReference type="EC" id="2.7.13.3" evidence="2"/>
<evidence type="ECO:0000256" key="2">
    <source>
        <dbReference type="ARBA" id="ARBA00012438"/>
    </source>
</evidence>
<dbReference type="CDD" id="cd00082">
    <property type="entry name" value="HisKA"/>
    <property type="match status" value="1"/>
</dbReference>
<evidence type="ECO:0000256" key="5">
    <source>
        <dbReference type="SAM" id="MobiDB-lite"/>
    </source>
</evidence>
<evidence type="ECO:0000259" key="8">
    <source>
        <dbReference type="PROSITE" id="PS50110"/>
    </source>
</evidence>
<dbReference type="Pfam" id="PF00512">
    <property type="entry name" value="HisKA"/>
    <property type="match status" value="1"/>
</dbReference>
<dbReference type="PROSITE" id="PS50110">
    <property type="entry name" value="RESPONSE_REGULATORY"/>
    <property type="match status" value="1"/>
</dbReference>
<feature type="transmembrane region" description="Helical" evidence="6">
    <location>
        <begin position="51"/>
        <end position="68"/>
    </location>
</feature>
<dbReference type="Proteomes" id="UP001596456">
    <property type="component" value="Unassembled WGS sequence"/>
</dbReference>
<dbReference type="InterPro" id="IPR001789">
    <property type="entry name" value="Sig_transdc_resp-reg_receiver"/>
</dbReference>
<dbReference type="SUPFAM" id="SSF55874">
    <property type="entry name" value="ATPase domain of HSP90 chaperone/DNA topoisomerase II/histidine kinase"/>
    <property type="match status" value="1"/>
</dbReference>
<feature type="domain" description="Histidine kinase" evidence="7">
    <location>
        <begin position="225"/>
        <end position="443"/>
    </location>
</feature>
<dbReference type="Pfam" id="PF00072">
    <property type="entry name" value="Response_reg"/>
    <property type="match status" value="1"/>
</dbReference>
<feature type="domain" description="Response regulatory" evidence="8">
    <location>
        <begin position="463"/>
        <end position="581"/>
    </location>
</feature>
<dbReference type="PANTHER" id="PTHR45339:SF5">
    <property type="entry name" value="HISTIDINE KINASE"/>
    <property type="match status" value="1"/>
</dbReference>
<feature type="transmembrane region" description="Helical" evidence="6">
    <location>
        <begin position="116"/>
        <end position="132"/>
    </location>
</feature>